<feature type="compositionally biased region" description="Low complexity" evidence="1">
    <location>
        <begin position="143"/>
        <end position="169"/>
    </location>
</feature>
<evidence type="ECO:0000313" key="2">
    <source>
        <dbReference type="EMBL" id="PMD41574.1"/>
    </source>
</evidence>
<reference evidence="2 3" key="1">
    <citation type="submission" date="2016-04" db="EMBL/GenBank/DDBJ databases">
        <title>A degradative enzymes factory behind the ericoid mycorrhizal symbiosis.</title>
        <authorList>
            <consortium name="DOE Joint Genome Institute"/>
            <person name="Martino E."/>
            <person name="Morin E."/>
            <person name="Grelet G."/>
            <person name="Kuo A."/>
            <person name="Kohler A."/>
            <person name="Daghino S."/>
            <person name="Barry K."/>
            <person name="Choi C."/>
            <person name="Cichocki N."/>
            <person name="Clum A."/>
            <person name="Copeland A."/>
            <person name="Hainaut M."/>
            <person name="Haridas S."/>
            <person name="Labutti K."/>
            <person name="Lindquist E."/>
            <person name="Lipzen A."/>
            <person name="Khouja H.-R."/>
            <person name="Murat C."/>
            <person name="Ohm R."/>
            <person name="Olson A."/>
            <person name="Spatafora J."/>
            <person name="Veneault-Fourrey C."/>
            <person name="Henrissat B."/>
            <person name="Grigoriev I."/>
            <person name="Martin F."/>
            <person name="Perotto S."/>
        </authorList>
    </citation>
    <scope>NUCLEOTIDE SEQUENCE [LARGE SCALE GENOMIC DNA]</scope>
    <source>
        <strain evidence="2 3">F</strain>
    </source>
</reference>
<dbReference type="EMBL" id="KZ613944">
    <property type="protein sequence ID" value="PMD41574.1"/>
    <property type="molecule type" value="Genomic_DNA"/>
</dbReference>
<feature type="region of interest" description="Disordered" evidence="1">
    <location>
        <begin position="57"/>
        <end position="222"/>
    </location>
</feature>
<keyword evidence="3" id="KW-1185">Reference proteome</keyword>
<accession>A0A2J6RST6</accession>
<name>A0A2J6RST6_HYAVF</name>
<sequence>MAASVPCQKNPRTIEQSNLVLAKMTFDWADDVEECIEKGELPDFVPKNDASNKAMTAHIESNDPGPASPTQHEMSLTKPDLNNALGVAEPAQKKTLKSPTKNGPMWTTKASWRASTEQPIPASEPINSLTTTAPGSQDHTPETESSTIVVESSSDSEGSSTSSDPTSSTHAGTTISEGPSTPSDTSSSSDASTTTLYFESYDSSQEVSDGETTDDSSIQDENTEEMVRRMLTQSLLAPDRCYDSAIDAMLNV</sequence>
<feature type="compositionally biased region" description="Polar residues" evidence="1">
    <location>
        <begin position="125"/>
        <end position="138"/>
    </location>
</feature>
<feature type="compositionally biased region" description="Acidic residues" evidence="1">
    <location>
        <begin position="208"/>
        <end position="222"/>
    </location>
</feature>
<gene>
    <name evidence="2" type="ORF">L207DRAFT_528187</name>
</gene>
<evidence type="ECO:0000313" key="3">
    <source>
        <dbReference type="Proteomes" id="UP000235786"/>
    </source>
</evidence>
<feature type="compositionally biased region" description="Polar residues" evidence="1">
    <location>
        <begin position="108"/>
        <end position="118"/>
    </location>
</feature>
<dbReference type="Proteomes" id="UP000235786">
    <property type="component" value="Unassembled WGS sequence"/>
</dbReference>
<evidence type="ECO:0000256" key="1">
    <source>
        <dbReference type="SAM" id="MobiDB-lite"/>
    </source>
</evidence>
<organism evidence="2 3">
    <name type="scientific">Hyaloscypha variabilis (strain UAMH 11265 / GT02V1 / F)</name>
    <name type="common">Meliniomyces variabilis</name>
    <dbReference type="NCBI Taxonomy" id="1149755"/>
    <lineage>
        <taxon>Eukaryota</taxon>
        <taxon>Fungi</taxon>
        <taxon>Dikarya</taxon>
        <taxon>Ascomycota</taxon>
        <taxon>Pezizomycotina</taxon>
        <taxon>Leotiomycetes</taxon>
        <taxon>Helotiales</taxon>
        <taxon>Hyaloscyphaceae</taxon>
        <taxon>Hyaloscypha</taxon>
        <taxon>Hyaloscypha variabilis</taxon>
    </lineage>
</organism>
<feature type="compositionally biased region" description="Low complexity" evidence="1">
    <location>
        <begin position="179"/>
        <end position="195"/>
    </location>
</feature>
<protein>
    <submittedName>
        <fullName evidence="2">Uncharacterized protein</fullName>
    </submittedName>
</protein>
<dbReference type="AlphaFoldDB" id="A0A2J6RST6"/>
<proteinExistence type="predicted"/>